<feature type="region of interest" description="Disordered" evidence="1">
    <location>
        <begin position="782"/>
        <end position="802"/>
    </location>
</feature>
<dbReference type="KEGG" id="hmp:K6T50_00075"/>
<keyword evidence="2" id="KW-0472">Membrane</keyword>
<feature type="region of interest" description="Disordered" evidence="1">
    <location>
        <begin position="333"/>
        <end position="359"/>
    </location>
</feature>
<dbReference type="EMBL" id="CP081958">
    <property type="protein sequence ID" value="QZP37616.1"/>
    <property type="molecule type" value="Genomic_DNA"/>
</dbReference>
<dbReference type="AlphaFoldDB" id="A0A8T8WCU6"/>
<proteinExistence type="predicted"/>
<reference evidence="3 4" key="1">
    <citation type="journal article" date="2021" name="Int. J. Syst. Evol. Microbiol.">
        <title>Halobaculum halophilum sp. nov. and Halobaculum salinum sp. nov., isolated from salt lake and saline soil.</title>
        <authorList>
            <person name="Cui H.L."/>
            <person name="Shi X.W."/>
            <person name="Yin X.M."/>
            <person name="Yang X.Y."/>
            <person name="Hou J."/>
            <person name="Zhu L."/>
        </authorList>
    </citation>
    <scope>NUCLEOTIDE SEQUENCE [LARGE SCALE GENOMIC DNA]</scope>
    <source>
        <strain evidence="3 4">NBRC 109044</strain>
    </source>
</reference>
<feature type="transmembrane region" description="Helical" evidence="2">
    <location>
        <begin position="41"/>
        <end position="59"/>
    </location>
</feature>
<accession>A0A8T8WCU6</accession>
<evidence type="ECO:0000313" key="4">
    <source>
        <dbReference type="Proteomes" id="UP000826254"/>
    </source>
</evidence>
<feature type="region of interest" description="Disordered" evidence="1">
    <location>
        <begin position="1046"/>
        <end position="1085"/>
    </location>
</feature>
<dbReference type="Proteomes" id="UP000826254">
    <property type="component" value="Chromosome"/>
</dbReference>
<keyword evidence="2" id="KW-1133">Transmembrane helix</keyword>
<dbReference type="InterPro" id="IPR055710">
    <property type="entry name" value="DUF7286"/>
</dbReference>
<dbReference type="GeneID" id="67176491"/>
<evidence type="ECO:0000256" key="2">
    <source>
        <dbReference type="SAM" id="Phobius"/>
    </source>
</evidence>
<feature type="compositionally biased region" description="Low complexity" evidence="1">
    <location>
        <begin position="782"/>
        <end position="792"/>
    </location>
</feature>
<evidence type="ECO:0000313" key="3">
    <source>
        <dbReference type="EMBL" id="QZP37616.1"/>
    </source>
</evidence>
<protein>
    <submittedName>
        <fullName evidence="3">Uncharacterized protein</fullName>
    </submittedName>
</protein>
<name>A0A8T8WCU6_9EURY</name>
<gene>
    <name evidence="3" type="ORF">K6T50_00075</name>
</gene>
<sequence>MSARTDSGRSVAATRRLGVGRTAVVSCDDGAGSGGDGDRGMVPFALIAVVLLLGSVVYANTLALGGPVVVDTAADDALDRAESVGRPAVRAAATAAAREAALHPVTTPANTTVGRALDPDRPFRDALRLRIALASAEALANARTDAGGVTATASLPAVDSPNDVRAAIERVSVAPLANGTAMRVTVRNVTLTATRGGEAVATRKVNYNVAMALPVLAMHDRTVAYETRLNRSPFEGPGLGRALTWRLWSVAQARGTAQYLGAPISNVLASRHVELSTNAASLRAQGTTYGRSDPAGRAAMIRATGRVGAQDLLVPAMDSGPSWTGRVLDAGETATARTDGSPSTEPADDRWGPSGGAAGADDISVGVNATADRAFIAFLDDDSADGFDAAVRGAYRSQATRRVSVIGATRAQRPPPSSPGPNWALLSERDDQRIVVVDRESRRDGSARSVADERRTVAVRHRVTRRWTRSGSIRTTTATWTDRYRVRVTLSVEYAPTTGPERPTAPTYVRGGPLDGPNLADVPAAARAELLPPGAADREARAAIRARTNEAGFGHATADRTIVHGDRPAGLDDWVYRDLIGLRERVRNVSVPVSRSAVAAGEANAARRLATAIRSRRATLVDAPETYDGAADRARVAARAGYVDAVLADLDARAGGSTARNEEYLDRIGEIRGDADDRIDDLARVAAAATAPEPAPAGRWHAGEVTLTPRGTPGYLPVTAVDSEHVGSLAPGESVHPLAARNTNLFAVPTGDAADAVTDAALPEKRTASLPEAGRALVAANRTAAATNTSSSPDGDHDSARATLQRRVTDELRAVDLRALAVLDRRTSLSREDRIAAVRAANRRWSAPGERTAAVVNGSYATAVARAATVRAGPGDGDEIDRDRLALRLRVETADTATNASVDVPEGIRAGTVDETRAARRAALRRAAKRAGSNATERLHKRYGKGKLGPVLAGLPVAPVPGYWYATVNVWDVEVAGAYPRFAVTAPVGGPDGGDGRVRYVRDGRNVTVDVDGDGSAERLGRSERVTFRTWTVVVVVVPAGPSGVGDVDGNADERSAGWPCPSVPNGSGTATATDVPGCPRSGGE</sequence>
<dbReference type="Pfam" id="PF23957">
    <property type="entry name" value="DUF7286"/>
    <property type="match status" value="1"/>
</dbReference>
<feature type="compositionally biased region" description="Polar residues" evidence="1">
    <location>
        <begin position="335"/>
        <end position="344"/>
    </location>
</feature>
<dbReference type="RefSeq" id="WP_222607425.1">
    <property type="nucleotide sequence ID" value="NZ_CP081958.1"/>
</dbReference>
<evidence type="ECO:0000256" key="1">
    <source>
        <dbReference type="SAM" id="MobiDB-lite"/>
    </source>
</evidence>
<organism evidence="3 4">
    <name type="scientific">Halobaculum magnesiiphilum</name>
    <dbReference type="NCBI Taxonomy" id="1017351"/>
    <lineage>
        <taxon>Archaea</taxon>
        <taxon>Methanobacteriati</taxon>
        <taxon>Methanobacteriota</taxon>
        <taxon>Stenosarchaea group</taxon>
        <taxon>Halobacteria</taxon>
        <taxon>Halobacteriales</taxon>
        <taxon>Haloferacaceae</taxon>
        <taxon>Halobaculum</taxon>
    </lineage>
</organism>
<keyword evidence="2" id="KW-0812">Transmembrane</keyword>
<keyword evidence="4" id="KW-1185">Reference proteome</keyword>